<dbReference type="InterPro" id="IPR001647">
    <property type="entry name" value="HTH_TetR"/>
</dbReference>
<protein>
    <submittedName>
        <fullName evidence="4">HTH-type transcriptional regulator AcrR</fullName>
    </submittedName>
</protein>
<dbReference type="EMBL" id="LZZM01000113">
    <property type="protein sequence ID" value="OOM79009.1"/>
    <property type="molecule type" value="Genomic_DNA"/>
</dbReference>
<evidence type="ECO:0000313" key="4">
    <source>
        <dbReference type="EMBL" id="OOM79009.1"/>
    </source>
</evidence>
<dbReference type="Pfam" id="PF14246">
    <property type="entry name" value="TetR_C_7"/>
    <property type="match status" value="1"/>
</dbReference>
<dbReference type="InterPro" id="IPR039536">
    <property type="entry name" value="TetR_C_Proteobacteria"/>
</dbReference>
<evidence type="ECO:0000256" key="2">
    <source>
        <dbReference type="PROSITE-ProRule" id="PRU00335"/>
    </source>
</evidence>
<keyword evidence="1 2" id="KW-0238">DNA-binding</keyword>
<evidence type="ECO:0000259" key="3">
    <source>
        <dbReference type="PROSITE" id="PS50977"/>
    </source>
</evidence>
<dbReference type="GO" id="GO:0003700">
    <property type="term" value="F:DNA-binding transcription factor activity"/>
    <property type="evidence" value="ECO:0007669"/>
    <property type="project" value="TreeGrafter"/>
</dbReference>
<dbReference type="Proteomes" id="UP000190890">
    <property type="component" value="Unassembled WGS sequence"/>
</dbReference>
<feature type="DNA-binding region" description="H-T-H motif" evidence="2">
    <location>
        <begin position="91"/>
        <end position="110"/>
    </location>
</feature>
<feature type="domain" description="HTH tetR-type" evidence="3">
    <location>
        <begin position="3"/>
        <end position="63"/>
    </location>
</feature>
<dbReference type="AlphaFoldDB" id="A0A1S8TMZ0"/>
<dbReference type="STRING" id="29367.CLPUN_17360"/>
<name>A0A1S8TMZ0_9CLOT</name>
<dbReference type="Pfam" id="PF00440">
    <property type="entry name" value="TetR_N"/>
    <property type="match status" value="2"/>
</dbReference>
<dbReference type="Gene3D" id="1.10.357.10">
    <property type="entry name" value="Tetracycline Repressor, domain 2"/>
    <property type="match status" value="2"/>
</dbReference>
<feature type="DNA-binding region" description="H-T-H motif" evidence="2">
    <location>
        <begin position="26"/>
        <end position="45"/>
    </location>
</feature>
<accession>A0A1S8TMZ0</accession>
<organism evidence="4 5">
    <name type="scientific">Clostridium puniceum</name>
    <dbReference type="NCBI Taxonomy" id="29367"/>
    <lineage>
        <taxon>Bacteria</taxon>
        <taxon>Bacillati</taxon>
        <taxon>Bacillota</taxon>
        <taxon>Clostridia</taxon>
        <taxon>Eubacteriales</taxon>
        <taxon>Clostridiaceae</taxon>
        <taxon>Clostridium</taxon>
    </lineage>
</organism>
<reference evidence="4 5" key="1">
    <citation type="submission" date="2016-05" db="EMBL/GenBank/DDBJ databases">
        <title>Microbial solvent formation.</title>
        <authorList>
            <person name="Poehlein A."/>
            <person name="Montoya Solano J.D."/>
            <person name="Flitsch S."/>
            <person name="Krabben P."/>
            <person name="Duerre P."/>
            <person name="Daniel R."/>
        </authorList>
    </citation>
    <scope>NUCLEOTIDE SEQUENCE [LARGE SCALE GENOMIC DNA]</scope>
    <source>
        <strain evidence="4 5">DSM 2619</strain>
    </source>
</reference>
<dbReference type="RefSeq" id="WP_077846906.1">
    <property type="nucleotide sequence ID" value="NZ_LZZM01000113.1"/>
</dbReference>
<feature type="domain" description="HTH tetR-type" evidence="3">
    <location>
        <begin position="68"/>
        <end position="128"/>
    </location>
</feature>
<evidence type="ECO:0000256" key="1">
    <source>
        <dbReference type="ARBA" id="ARBA00023125"/>
    </source>
</evidence>
<dbReference type="GO" id="GO:0000976">
    <property type="term" value="F:transcription cis-regulatory region binding"/>
    <property type="evidence" value="ECO:0007669"/>
    <property type="project" value="TreeGrafter"/>
</dbReference>
<keyword evidence="5" id="KW-1185">Reference proteome</keyword>
<dbReference type="PRINTS" id="PR00455">
    <property type="entry name" value="HTHTETR"/>
</dbReference>
<dbReference type="PANTHER" id="PTHR30055:SF146">
    <property type="entry name" value="HTH-TYPE TRANSCRIPTIONAL DUAL REGULATOR CECR"/>
    <property type="match status" value="1"/>
</dbReference>
<gene>
    <name evidence="4" type="primary">acrR</name>
    <name evidence="4" type="ORF">CLPUN_17360</name>
</gene>
<proteinExistence type="predicted"/>
<dbReference type="InterPro" id="IPR050109">
    <property type="entry name" value="HTH-type_TetR-like_transc_reg"/>
</dbReference>
<dbReference type="SUPFAM" id="SSF46689">
    <property type="entry name" value="Homeodomain-like"/>
    <property type="match status" value="2"/>
</dbReference>
<comment type="caution">
    <text evidence="4">The sequence shown here is derived from an EMBL/GenBank/DDBJ whole genome shotgun (WGS) entry which is preliminary data.</text>
</comment>
<sequence length="262" mass="30383">MQKNNINKIKDVAIGIFSEKGYKETKVADIAKGAGVSVGTIYASFRGKKELFESLNIPEVENYRPRYDKRRSEILKIALSFFGKNGYNSTSMDQIALEYGFTKSILYQYFKNKEELFSAIFQEPAIIKNLDNLDIVYTNENLEETFEKVGHIFMEMFKDEDRLNLIRVVITDFSRFPNLGKIMYDFGINKISEKFSKYLKELSQRGIIRCSNPKITSRSYFGLLYSFVITGKIINQMDEEFNDDMIISYATRLFVNSLKAND</sequence>
<dbReference type="PANTHER" id="PTHR30055">
    <property type="entry name" value="HTH-TYPE TRANSCRIPTIONAL REGULATOR RUTR"/>
    <property type="match status" value="1"/>
</dbReference>
<dbReference type="OrthoDB" id="9780824at2"/>
<evidence type="ECO:0000313" key="5">
    <source>
        <dbReference type="Proteomes" id="UP000190890"/>
    </source>
</evidence>
<dbReference type="PROSITE" id="PS50977">
    <property type="entry name" value="HTH_TETR_2"/>
    <property type="match status" value="2"/>
</dbReference>
<dbReference type="InterPro" id="IPR009057">
    <property type="entry name" value="Homeodomain-like_sf"/>
</dbReference>